<evidence type="ECO:0000256" key="2">
    <source>
        <dbReference type="SAM" id="SignalP"/>
    </source>
</evidence>
<feature type="region of interest" description="Disordered" evidence="1">
    <location>
        <begin position="92"/>
        <end position="113"/>
    </location>
</feature>
<name>A0A3M8SUQ7_9GAMM</name>
<feature type="compositionally biased region" description="Basic and acidic residues" evidence="1">
    <location>
        <begin position="103"/>
        <end position="113"/>
    </location>
</feature>
<gene>
    <name evidence="3" type="ORF">EER27_04515</name>
</gene>
<dbReference type="Gene3D" id="3.20.20.80">
    <property type="entry name" value="Glycosidases"/>
    <property type="match status" value="1"/>
</dbReference>
<evidence type="ECO:0000313" key="3">
    <source>
        <dbReference type="EMBL" id="RNF85057.1"/>
    </source>
</evidence>
<dbReference type="RefSeq" id="WP_123086844.1">
    <property type="nucleotide sequence ID" value="NZ_RIBS01000002.1"/>
</dbReference>
<evidence type="ECO:0008006" key="5">
    <source>
        <dbReference type="Google" id="ProtNLM"/>
    </source>
</evidence>
<evidence type="ECO:0000313" key="4">
    <source>
        <dbReference type="Proteomes" id="UP000267049"/>
    </source>
</evidence>
<reference evidence="3 4" key="1">
    <citation type="submission" date="2018-11" db="EMBL/GenBank/DDBJ databases">
        <title>Lysobacter cryohumiis sp. nov., isolated from soil in the Tianshan Mountains, Xinjiang, China.</title>
        <authorList>
            <person name="Luo Y."/>
            <person name="Sheng H."/>
        </authorList>
    </citation>
    <scope>NUCLEOTIDE SEQUENCE [LARGE SCALE GENOMIC DNA]</scope>
    <source>
        <strain evidence="3 4">ZS60</strain>
    </source>
</reference>
<dbReference type="AlphaFoldDB" id="A0A3M8SUQ7"/>
<sequence length="515" mass="57300">MIASCPRLVRCAAVLIALAMAPPAMSAGPRTPANVAANASSQCYAFAQPSIEVLRASEKKVFAWYFPPYPLSISNEADSSNWYDRWLSPTGGSSQYSNTGGALRDRPLTMPKRPESNWRQLNFEVEIRQAIAMGLDGFILEMSHRQQHSDDRWNRVNAMLAAAQAVDPGFKIVLGPGFPKEANALPDELAATIRAVANHPSVYRLPDGRLPLVTFYPERPASSGGKPIQWWQLLFDQLQAQGVETAWYPFFLSRSTIAALPDPDEWYRTIDGYSRWDGRWATQASSNVTEATEARNHGVKWIARAAFQDIRVRKDTLLELRHWEPSNSSTMRGFFQKAIESDADWLTLLTWNDYSETQIAPSRDRGYAVADLTAYYTAWFKTGVAPPIQRDGLYYFHRKQRADAPYDTTKQTAGAFKIPAGPAAENNVELLALLTAPGELTIRQGSNIRKLNANAGLVSFKVPLVPGTRPEFELRRGGQLIESLASRVSSTASVTYQDLTYYAGGSIECQRPLPE</sequence>
<dbReference type="InterPro" id="IPR005197">
    <property type="entry name" value="Glyco_hydro_71"/>
</dbReference>
<keyword evidence="2" id="KW-0732">Signal</keyword>
<dbReference type="GO" id="GO:0051118">
    <property type="term" value="F:glucan endo-1,3-alpha-glucosidase activity"/>
    <property type="evidence" value="ECO:0007669"/>
    <property type="project" value="InterPro"/>
</dbReference>
<comment type="caution">
    <text evidence="3">The sequence shown here is derived from an EMBL/GenBank/DDBJ whole genome shotgun (WGS) entry which is preliminary data.</text>
</comment>
<organism evidence="3 4">
    <name type="scientific">Montanilutibacter psychrotolerans</name>
    <dbReference type="NCBI Taxonomy" id="1327343"/>
    <lineage>
        <taxon>Bacteria</taxon>
        <taxon>Pseudomonadati</taxon>
        <taxon>Pseudomonadota</taxon>
        <taxon>Gammaproteobacteria</taxon>
        <taxon>Lysobacterales</taxon>
        <taxon>Lysobacteraceae</taxon>
        <taxon>Montanilutibacter</taxon>
    </lineage>
</organism>
<dbReference type="CDD" id="cd11577">
    <property type="entry name" value="GH71"/>
    <property type="match status" value="1"/>
</dbReference>
<accession>A0A3M8SUQ7</accession>
<keyword evidence="4" id="KW-1185">Reference proteome</keyword>
<evidence type="ECO:0000256" key="1">
    <source>
        <dbReference type="SAM" id="MobiDB-lite"/>
    </source>
</evidence>
<dbReference type="OrthoDB" id="976137at2"/>
<feature type="chain" id="PRO_5018310728" description="Glycosyl hydrolase family 71" evidence="2">
    <location>
        <begin position="27"/>
        <end position="515"/>
    </location>
</feature>
<protein>
    <recommendedName>
        <fullName evidence="5">Glycosyl hydrolase family 71</fullName>
    </recommendedName>
</protein>
<feature type="signal peptide" evidence="2">
    <location>
        <begin position="1"/>
        <end position="26"/>
    </location>
</feature>
<proteinExistence type="predicted"/>
<dbReference type="EMBL" id="RIBS01000002">
    <property type="protein sequence ID" value="RNF85057.1"/>
    <property type="molecule type" value="Genomic_DNA"/>
</dbReference>
<dbReference type="Pfam" id="PF03659">
    <property type="entry name" value="Glyco_hydro_71"/>
    <property type="match status" value="1"/>
</dbReference>
<dbReference type="Proteomes" id="UP000267049">
    <property type="component" value="Unassembled WGS sequence"/>
</dbReference>